<dbReference type="SUPFAM" id="SSF47323">
    <property type="entry name" value="Anticodon-binding domain of a subclass of class I aminoacyl-tRNA synthetases"/>
    <property type="match status" value="1"/>
</dbReference>
<dbReference type="GO" id="GO:0005829">
    <property type="term" value="C:cytosol"/>
    <property type="evidence" value="ECO:0007669"/>
    <property type="project" value="TreeGrafter"/>
</dbReference>
<dbReference type="CDD" id="cd00817">
    <property type="entry name" value="ValRS_core"/>
    <property type="match status" value="1"/>
</dbReference>
<dbReference type="PRINTS" id="PR00986">
    <property type="entry name" value="TRNASYNTHVAL"/>
</dbReference>
<comment type="similarity">
    <text evidence="10">Belongs to the class-I aminoacyl-tRNA synthetase family. ValS type 1 subfamily.</text>
</comment>
<dbReference type="SUPFAM" id="SSF50677">
    <property type="entry name" value="ValRS/IleRS/LeuRS editing domain"/>
    <property type="match status" value="1"/>
</dbReference>
<keyword evidence="10" id="KW-0175">Coiled coil</keyword>
<evidence type="ECO:0000256" key="9">
    <source>
        <dbReference type="ARBA" id="ARBA00047552"/>
    </source>
</evidence>
<dbReference type="InterPro" id="IPR010978">
    <property type="entry name" value="tRNA-bd_arm"/>
</dbReference>
<keyword evidence="8 10" id="KW-0030">Aminoacyl-tRNA synthetase</keyword>
<dbReference type="InterPro" id="IPR002303">
    <property type="entry name" value="Valyl-tRNA_ligase"/>
</dbReference>
<evidence type="ECO:0000256" key="8">
    <source>
        <dbReference type="ARBA" id="ARBA00023146"/>
    </source>
</evidence>
<evidence type="ECO:0000259" key="12">
    <source>
        <dbReference type="Pfam" id="PF08264"/>
    </source>
</evidence>
<comment type="domain">
    <text evidence="10">ValRS has two distinct active sites: one for aminoacylation and one for editing. The misactivated threonine is translocated from the active site to the editing site.</text>
</comment>
<dbReference type="PANTHER" id="PTHR11946">
    <property type="entry name" value="VALYL-TRNA SYNTHETASES"/>
    <property type="match status" value="1"/>
</dbReference>
<dbReference type="NCBIfam" id="NF004349">
    <property type="entry name" value="PRK05729.1"/>
    <property type="match status" value="1"/>
</dbReference>
<dbReference type="InterPro" id="IPR014729">
    <property type="entry name" value="Rossmann-like_a/b/a_fold"/>
</dbReference>
<evidence type="ECO:0000259" key="13">
    <source>
        <dbReference type="Pfam" id="PF10458"/>
    </source>
</evidence>
<name>A0AAT9G4C5_9ENTR</name>
<dbReference type="InterPro" id="IPR002300">
    <property type="entry name" value="aa-tRNA-synth_Ia"/>
</dbReference>
<keyword evidence="7 10" id="KW-0648">Protein biosynthesis</keyword>
<comment type="domain">
    <text evidence="10">The C-terminal coiled-coil domain is crucial for aminoacylation activity.</text>
</comment>
<accession>A0AAT9G4C5</accession>
<evidence type="ECO:0000256" key="2">
    <source>
        <dbReference type="ARBA" id="ARBA00011245"/>
    </source>
</evidence>
<feature type="binding site" evidence="10">
    <location>
        <position position="572"/>
    </location>
    <ligand>
        <name>ATP</name>
        <dbReference type="ChEBI" id="CHEBI:30616"/>
    </ligand>
</feature>
<dbReference type="Gene3D" id="1.10.287.380">
    <property type="entry name" value="Valyl-tRNA synthetase, C-terminal domain"/>
    <property type="match status" value="1"/>
</dbReference>
<evidence type="ECO:0000256" key="10">
    <source>
        <dbReference type="HAMAP-Rule" id="MF_02004"/>
    </source>
</evidence>
<dbReference type="Pfam" id="PF10458">
    <property type="entry name" value="Val_tRNA-synt_C"/>
    <property type="match status" value="1"/>
</dbReference>
<dbReference type="Gene3D" id="3.40.50.620">
    <property type="entry name" value="HUPs"/>
    <property type="match status" value="2"/>
</dbReference>
<dbReference type="InterPro" id="IPR001412">
    <property type="entry name" value="aa-tRNA-synth_I_CS"/>
</dbReference>
<reference evidence="14" key="1">
    <citation type="journal article" date="2023" name="Front. Microbiol.">
        <title>Genome analysis of Candidatus Aschnera chinzeii, the bacterial endosymbiont of the blood-sucking bat fly Penicillidia jenynsii (Insecta: Diptera: Nycteribiidae).</title>
        <authorList>
            <person name="Koga R."/>
            <person name="Moriyama M."/>
            <person name="Nozaki T."/>
            <person name="Fukatsu T."/>
        </authorList>
    </citation>
    <scope>NUCLEOTIDE SEQUENCE</scope>
    <source>
        <strain evidence="14">Kw-01</strain>
    </source>
</reference>
<comment type="catalytic activity">
    <reaction evidence="9 10">
        <text>tRNA(Val) + L-valine + ATP = L-valyl-tRNA(Val) + AMP + diphosphate</text>
        <dbReference type="Rhea" id="RHEA:10704"/>
        <dbReference type="Rhea" id="RHEA-COMP:9672"/>
        <dbReference type="Rhea" id="RHEA-COMP:9708"/>
        <dbReference type="ChEBI" id="CHEBI:30616"/>
        <dbReference type="ChEBI" id="CHEBI:33019"/>
        <dbReference type="ChEBI" id="CHEBI:57762"/>
        <dbReference type="ChEBI" id="CHEBI:78442"/>
        <dbReference type="ChEBI" id="CHEBI:78537"/>
        <dbReference type="ChEBI" id="CHEBI:456215"/>
        <dbReference type="EC" id="6.1.1.9"/>
    </reaction>
</comment>
<feature type="domain" description="Methionyl/Valyl/Leucyl/Isoleucyl-tRNA synthetase anticodon-binding" evidence="12">
    <location>
        <begin position="691"/>
        <end position="841"/>
    </location>
</feature>
<proteinExistence type="inferred from homology"/>
<comment type="subcellular location">
    <subcellularLocation>
        <location evidence="1 10">Cytoplasm</location>
    </subcellularLocation>
</comment>
<comment type="subunit">
    <text evidence="2 10">Monomer.</text>
</comment>
<dbReference type="HAMAP" id="MF_02004">
    <property type="entry name" value="Val_tRNA_synth_type1"/>
    <property type="match status" value="1"/>
</dbReference>
<keyword evidence="3 10" id="KW-0963">Cytoplasm</keyword>
<dbReference type="AlphaFoldDB" id="A0AAT9G4C5"/>
<dbReference type="PANTHER" id="PTHR11946:SF93">
    <property type="entry name" value="VALINE--TRNA LIGASE, CHLOROPLASTIC_MITOCHONDRIAL 2"/>
    <property type="match status" value="1"/>
</dbReference>
<dbReference type="GO" id="GO:0002161">
    <property type="term" value="F:aminoacyl-tRNA deacylase activity"/>
    <property type="evidence" value="ECO:0007669"/>
    <property type="project" value="InterPro"/>
</dbReference>
<evidence type="ECO:0000313" key="14">
    <source>
        <dbReference type="EMBL" id="BET44563.1"/>
    </source>
</evidence>
<sequence>MKKKIIKHNINQSILNNIIYQPKITEQLIYQYWEKNDFFKTHIKKNKENYSIVIPPPNITGNLHMGHALQHTIMDILIRYQRMQGKNTLWQGGTDHAGIATQLLVENKISYEENKTRYDYGRKNFIKKILAWKTTAITNIYNQMKRLGNSINWKNERFTMDNKFSKAVQTAFITLYNNKLIYRGKRLVNWDFKLRTAISDLEVKKYKINSYIWYIKYPLKNNKINSDNTTHIIIATTRPETIFGDTAIAIHPHDSRYNQLIGQYVKIPIINRLIPIISDEYVDINKGTGCLKITPGHDFNDYQIAKRHKLPIINIFSENGNINKHLNIFDFQGQYCNKFSSNIPKEFQEIDRLIARNKIINKLEELNFLVSKQSYKVTKLISDRTNNTIEPLLTDQWYINMKKLSQDAIMAVKTGRINFFPSQYKNLYFSWMQNIEDWCISRQLWWGHRIPAWYDQYGNIYVDYNENSIRSKNHLDSNIHLTQDENVLDTWFSSALWSFASLGWPDNHKTLHNFHPTNILVTGFDIIFFWVARMIMLTMYLLKDEHGNSQIPFKMVYVTGLICDEKGKKMSKSKGNIIDPIDIIDGISLEELIAKRTSNMIQPKLADEIKNNTKKKYPNGIQAYGADALRFALTELSSTERNIIHLDIKQVINYRNFCNKLWNASRYVIINIKKYDFNNYEKTKHKFSNIDKWIITSLNQTIKSYRYALDHYKFDIAANVLYKFTWHQFCDWYIELTKQTIYKNIKNNTITTCYVLTYILENIIKLAHPIIPFITENIWQQIKYLQHCNTYYSIMYQPFPSFIAKNHYKKSYDDIEWIKELIVAIRNIRAETNILPNVLLELIIKTTKNKIKRRIIENKSIIEYIAKLNSIVFFNKKTILPLNNITKYIKDAELYIIFINKIDKEQEVIRIDKEINKITKKILLIQKKLNNIQFLNLAPNHIIKQQQQYLTENIKIKEKLMNKKIFLNK</sequence>
<dbReference type="FunFam" id="3.40.50.620:FF:000032">
    <property type="entry name" value="Valine--tRNA ligase"/>
    <property type="match status" value="1"/>
</dbReference>
<dbReference type="GO" id="GO:0005524">
    <property type="term" value="F:ATP binding"/>
    <property type="evidence" value="ECO:0007669"/>
    <property type="project" value="UniProtKB-UniRule"/>
</dbReference>
<protein>
    <recommendedName>
        <fullName evidence="10">Valine--tRNA ligase</fullName>
        <ecNumber evidence="10">6.1.1.9</ecNumber>
    </recommendedName>
    <alternativeName>
        <fullName evidence="10">Valyl-tRNA synthetase</fullName>
        <shortName evidence="10">ValRS</shortName>
    </alternativeName>
</protein>
<feature type="domain" description="Aminoacyl-tRNA synthetase class Ia" evidence="11">
    <location>
        <begin position="29"/>
        <end position="642"/>
    </location>
</feature>
<dbReference type="InterPro" id="IPR019499">
    <property type="entry name" value="Val-tRNA_synth_tRNA-bd"/>
</dbReference>
<reference evidence="14" key="2">
    <citation type="submission" date="2023-10" db="EMBL/GenBank/DDBJ databases">
        <authorList>
            <person name="Koga R."/>
            <person name="Fukatsu T."/>
        </authorList>
    </citation>
    <scope>NUCLEOTIDE SEQUENCE</scope>
    <source>
        <strain evidence="14">Kw-01</strain>
    </source>
</reference>
<feature type="short sequence motif" description="'HIGH' region" evidence="10">
    <location>
        <begin position="57"/>
        <end position="67"/>
    </location>
</feature>
<dbReference type="EMBL" id="AP028961">
    <property type="protein sequence ID" value="BET44563.1"/>
    <property type="molecule type" value="Genomic_DNA"/>
</dbReference>
<dbReference type="GO" id="GO:0006438">
    <property type="term" value="P:valyl-tRNA aminoacylation"/>
    <property type="evidence" value="ECO:0007669"/>
    <property type="project" value="UniProtKB-UniRule"/>
</dbReference>
<evidence type="ECO:0000256" key="3">
    <source>
        <dbReference type="ARBA" id="ARBA00022490"/>
    </source>
</evidence>
<dbReference type="PROSITE" id="PS00178">
    <property type="entry name" value="AA_TRNA_LIGASE_I"/>
    <property type="match status" value="1"/>
</dbReference>
<feature type="domain" description="Valyl-tRNA synthetase tRNA-binding arm" evidence="13">
    <location>
        <begin position="905"/>
        <end position="961"/>
    </location>
</feature>
<dbReference type="SUPFAM" id="SSF46589">
    <property type="entry name" value="tRNA-binding arm"/>
    <property type="match status" value="1"/>
</dbReference>
<keyword evidence="6 10" id="KW-0067">ATP-binding</keyword>
<keyword evidence="4 10" id="KW-0436">Ligase</keyword>
<dbReference type="InterPro" id="IPR009008">
    <property type="entry name" value="Val/Leu/Ile-tRNA-synth_edit"/>
</dbReference>
<dbReference type="SUPFAM" id="SSF52374">
    <property type="entry name" value="Nucleotidylyl transferase"/>
    <property type="match status" value="1"/>
</dbReference>
<evidence type="ECO:0000256" key="6">
    <source>
        <dbReference type="ARBA" id="ARBA00022840"/>
    </source>
</evidence>
<dbReference type="InterPro" id="IPR009080">
    <property type="entry name" value="tRNAsynth_Ia_anticodon-bd"/>
</dbReference>
<dbReference type="Pfam" id="PF00133">
    <property type="entry name" value="tRNA-synt_1"/>
    <property type="match status" value="1"/>
</dbReference>
<evidence type="ECO:0000256" key="7">
    <source>
        <dbReference type="ARBA" id="ARBA00022917"/>
    </source>
</evidence>
<dbReference type="NCBIfam" id="TIGR00422">
    <property type="entry name" value="valS"/>
    <property type="match status" value="1"/>
</dbReference>
<organism evidence="14">
    <name type="scientific">Candidatus Aschnera chinzeii</name>
    <dbReference type="NCBI Taxonomy" id="1485666"/>
    <lineage>
        <taxon>Bacteria</taxon>
        <taxon>Pseudomonadati</taxon>
        <taxon>Pseudomonadota</taxon>
        <taxon>Gammaproteobacteria</taxon>
        <taxon>Enterobacterales</taxon>
        <taxon>Enterobacteriaceae</taxon>
        <taxon>Candidatus Aschnera</taxon>
    </lineage>
</organism>
<evidence type="ECO:0000256" key="1">
    <source>
        <dbReference type="ARBA" id="ARBA00004496"/>
    </source>
</evidence>
<feature type="short sequence motif" description="'KMSKS' region" evidence="10">
    <location>
        <begin position="569"/>
        <end position="573"/>
    </location>
</feature>
<dbReference type="GO" id="GO:0004832">
    <property type="term" value="F:valine-tRNA ligase activity"/>
    <property type="evidence" value="ECO:0007669"/>
    <property type="project" value="UniProtKB-UniRule"/>
</dbReference>
<evidence type="ECO:0000256" key="4">
    <source>
        <dbReference type="ARBA" id="ARBA00022598"/>
    </source>
</evidence>
<keyword evidence="5 10" id="KW-0547">Nucleotide-binding</keyword>
<dbReference type="EC" id="6.1.1.9" evidence="10"/>
<gene>
    <name evidence="10 14" type="primary">valS</name>
    <name evidence="14" type="ORF">ACHINZ_2350</name>
</gene>
<dbReference type="Pfam" id="PF08264">
    <property type="entry name" value="Anticodon_1"/>
    <property type="match status" value="1"/>
</dbReference>
<dbReference type="Gene3D" id="1.10.730.10">
    <property type="entry name" value="Isoleucyl-tRNA Synthetase, Domain 1"/>
    <property type="match status" value="1"/>
</dbReference>
<dbReference type="InterPro" id="IPR037118">
    <property type="entry name" value="Val-tRNA_synth_C_sf"/>
</dbReference>
<comment type="function">
    <text evidence="10">Catalyzes the attachment of valine to tRNA(Val). As ValRS can inadvertently accommodate and process structurally similar amino acids such as threonine, to avoid such errors, it has a 'posttransfer' editing activity that hydrolyzes mischarged Thr-tRNA(Val) in a tRNA-dependent manner.</text>
</comment>
<dbReference type="CDD" id="cd07962">
    <property type="entry name" value="Anticodon_Ia_Val"/>
    <property type="match status" value="1"/>
</dbReference>
<dbReference type="InterPro" id="IPR013155">
    <property type="entry name" value="M/V/L/I-tRNA-synth_anticd-bd"/>
</dbReference>
<dbReference type="InterPro" id="IPR033705">
    <property type="entry name" value="Anticodon_Ia_Val"/>
</dbReference>
<evidence type="ECO:0000259" key="11">
    <source>
        <dbReference type="Pfam" id="PF00133"/>
    </source>
</evidence>
<evidence type="ECO:0000256" key="5">
    <source>
        <dbReference type="ARBA" id="ARBA00022741"/>
    </source>
</evidence>